<dbReference type="GeneID" id="40326912"/>
<organism evidence="2 3">
    <name type="scientific">Trypanosoma rangeli</name>
    <dbReference type="NCBI Taxonomy" id="5698"/>
    <lineage>
        <taxon>Eukaryota</taxon>
        <taxon>Discoba</taxon>
        <taxon>Euglenozoa</taxon>
        <taxon>Kinetoplastea</taxon>
        <taxon>Metakinetoplastina</taxon>
        <taxon>Trypanosomatida</taxon>
        <taxon>Trypanosomatidae</taxon>
        <taxon>Trypanosoma</taxon>
        <taxon>Herpetosoma</taxon>
    </lineage>
</organism>
<sequence length="280" mass="30477">MQYILGTSHSHNGVSVLCFTANEEYCCGKGAAPLRGDVNYGSVQEHYVFCVVYSVRGAVPRYKPDYVIDGEVGVPVKDKPNYLCIFILAFLFGPSAVVPSGLLETLFNSVRHAAIFAALIYFACAIPLFPVTEFPASGKLAASFLSPSAFAVGAAVSFFHELFGGMSLSHLTHFRDEPKLAAILGAPLLESVPYLVITVYLDVVIPKDWGTARRLLFLILVPIRWFRGKGGETYAKRVALMGGLSMASLKMTEWKMRRATQCVFLGCGRSTGEVGRSLSQ</sequence>
<name>A0A3S5IRP8_TRYRA</name>
<dbReference type="EMBL" id="MKGL01000073">
    <property type="protein sequence ID" value="RNF08067.1"/>
    <property type="molecule type" value="Genomic_DNA"/>
</dbReference>
<feature type="transmembrane region" description="Helical" evidence="1">
    <location>
        <begin position="82"/>
        <end position="103"/>
    </location>
</feature>
<gene>
    <name evidence="2" type="ORF">TraAM80_02979</name>
</gene>
<evidence type="ECO:0000313" key="3">
    <source>
        <dbReference type="Proteomes" id="UP000283634"/>
    </source>
</evidence>
<comment type="caution">
    <text evidence="2">The sequence shown here is derived from an EMBL/GenBank/DDBJ whole genome shotgun (WGS) entry which is preliminary data.</text>
</comment>
<feature type="transmembrane region" description="Helical" evidence="1">
    <location>
        <begin position="109"/>
        <end position="129"/>
    </location>
</feature>
<reference evidence="2 3" key="1">
    <citation type="journal article" date="2018" name="BMC Genomics">
        <title>Genomic comparison of Trypanosoma conorhini and Trypanosoma rangeli to Trypanosoma cruzi strains of high and low virulence.</title>
        <authorList>
            <person name="Bradwell K.R."/>
            <person name="Koparde V.N."/>
            <person name="Matveyev A.V."/>
            <person name="Serrano M.G."/>
            <person name="Alves J.M."/>
            <person name="Parikh H."/>
            <person name="Huang B."/>
            <person name="Lee V."/>
            <person name="Espinosa-Alvarez O."/>
            <person name="Ortiz P.A."/>
            <person name="Costa-Martins A.G."/>
            <person name="Teixeira M.M."/>
            <person name="Buck G.A."/>
        </authorList>
    </citation>
    <scope>NUCLEOTIDE SEQUENCE [LARGE SCALE GENOMIC DNA]</scope>
    <source>
        <strain evidence="2 3">AM80</strain>
    </source>
</reference>
<dbReference type="GO" id="GO:0005319">
    <property type="term" value="F:lipid transporter activity"/>
    <property type="evidence" value="ECO:0007669"/>
    <property type="project" value="TreeGrafter"/>
</dbReference>
<keyword evidence="2" id="KW-0067">ATP-binding</keyword>
<protein>
    <submittedName>
        <fullName evidence="2">ATP-binding cassette protein subfamily A, member 4</fullName>
    </submittedName>
</protein>
<dbReference type="AlphaFoldDB" id="A0A3S5IRP8"/>
<keyword evidence="3" id="KW-1185">Reference proteome</keyword>
<dbReference type="GO" id="GO:0016020">
    <property type="term" value="C:membrane"/>
    <property type="evidence" value="ECO:0007669"/>
    <property type="project" value="InterPro"/>
</dbReference>
<feature type="transmembrane region" description="Helical" evidence="1">
    <location>
        <begin position="141"/>
        <end position="160"/>
    </location>
</feature>
<dbReference type="GO" id="GO:0005524">
    <property type="term" value="F:ATP binding"/>
    <property type="evidence" value="ECO:0007669"/>
    <property type="project" value="UniProtKB-KW"/>
</dbReference>
<evidence type="ECO:0000313" key="2">
    <source>
        <dbReference type="EMBL" id="RNF08067.1"/>
    </source>
</evidence>
<dbReference type="PANTHER" id="PTHR19229">
    <property type="entry name" value="ATP-BINDING CASSETTE TRANSPORTER SUBFAMILY A ABCA"/>
    <property type="match status" value="1"/>
</dbReference>
<keyword evidence="1" id="KW-1133">Transmembrane helix</keyword>
<evidence type="ECO:0000256" key="1">
    <source>
        <dbReference type="SAM" id="Phobius"/>
    </source>
</evidence>
<keyword evidence="2" id="KW-0547">Nucleotide-binding</keyword>
<feature type="transmembrane region" description="Helical" evidence="1">
    <location>
        <begin position="180"/>
        <end position="205"/>
    </location>
</feature>
<dbReference type="RefSeq" id="XP_029240180.1">
    <property type="nucleotide sequence ID" value="XM_029379964.1"/>
</dbReference>
<dbReference type="InterPro" id="IPR026082">
    <property type="entry name" value="ABCA"/>
</dbReference>
<proteinExistence type="predicted"/>
<dbReference type="PANTHER" id="PTHR19229:SF262">
    <property type="entry name" value="TRANSPORTER, PUTATIVE-RELATED"/>
    <property type="match status" value="1"/>
</dbReference>
<accession>A0A3S5IRP8</accession>
<keyword evidence="1" id="KW-0472">Membrane</keyword>
<dbReference type="GO" id="GO:0140359">
    <property type="term" value="F:ABC-type transporter activity"/>
    <property type="evidence" value="ECO:0007669"/>
    <property type="project" value="InterPro"/>
</dbReference>
<dbReference type="Proteomes" id="UP000283634">
    <property type="component" value="Unassembled WGS sequence"/>
</dbReference>
<keyword evidence="1" id="KW-0812">Transmembrane</keyword>